<evidence type="ECO:0000259" key="9">
    <source>
        <dbReference type="PROSITE" id="PS51819"/>
    </source>
</evidence>
<sequence length="296" mass="32879">MAAVSQLSYVVGTSSDVSGWKKYATEVLGLEVSRDSDDSLLYVRADDRHHRIGMRAGHDDDVAYVGWDVASKVALELAAAQLEAAGIAVTAGTPEEASDRRVMEFVHFTCPYSGVRMELVLGHEKVFMPRFRPSRDLAGFNMGEMGMGHVVLYAEDITGAADFYSRVLGFGVSDFAHIPQVGPFAVFLHCNTRHHSLAFMNIPGAQRRIQHVMFETVSIDDVGHSYDLCLDRGITSTSTGRHQNDHVFSFYFRNPSGWHFEYGWGPRMVDPESWTAENYSLGSGFAWGHDGLMKMV</sequence>
<dbReference type="CDD" id="cd07252">
    <property type="entry name" value="BphC1-RGP6_N_like"/>
    <property type="match status" value="1"/>
</dbReference>
<name>A0A1H4IK34_RHOJO</name>
<dbReference type="Pfam" id="PF22632">
    <property type="entry name" value="BphC_D1"/>
    <property type="match status" value="1"/>
</dbReference>
<protein>
    <submittedName>
        <fullName evidence="10">2,3-dihydroxybiphenyl 1,2-dioxygenase</fullName>
    </submittedName>
</protein>
<feature type="domain" description="VOC" evidence="9">
    <location>
        <begin position="146"/>
        <end position="265"/>
    </location>
</feature>
<proteinExistence type="inferred from homology"/>
<dbReference type="InterPro" id="IPR051785">
    <property type="entry name" value="MMCE/EMCE_epimerase"/>
</dbReference>
<keyword evidence="4 8" id="KW-0058">Aromatic hydrocarbons catabolism</keyword>
<dbReference type="InterPro" id="IPR004360">
    <property type="entry name" value="Glyas_Fos-R_dOase_dom"/>
</dbReference>
<comment type="cofactor">
    <cofactor evidence="1 8">
        <name>Fe(2+)</name>
        <dbReference type="ChEBI" id="CHEBI:29033"/>
    </cofactor>
</comment>
<keyword evidence="6 8" id="KW-0560">Oxidoreductase</keyword>
<evidence type="ECO:0000256" key="2">
    <source>
        <dbReference type="ARBA" id="ARBA00008784"/>
    </source>
</evidence>
<reference evidence="11" key="1">
    <citation type="submission" date="2016-10" db="EMBL/GenBank/DDBJ databases">
        <authorList>
            <person name="Varghese N."/>
        </authorList>
    </citation>
    <scope>NUCLEOTIDE SEQUENCE [LARGE SCALE GENOMIC DNA]</scope>
    <source>
        <strain evidence="11">DSM 44719</strain>
    </source>
</reference>
<dbReference type="PROSITE" id="PS00082">
    <property type="entry name" value="EXTRADIOL_DIOXYGENAS"/>
    <property type="match status" value="1"/>
</dbReference>
<evidence type="ECO:0000256" key="7">
    <source>
        <dbReference type="ARBA" id="ARBA00023004"/>
    </source>
</evidence>
<accession>A0A1H4IK34</accession>
<keyword evidence="7 8" id="KW-0408">Iron</keyword>
<keyword evidence="5 8" id="KW-0223">Dioxygenase</keyword>
<dbReference type="InterPro" id="IPR037523">
    <property type="entry name" value="VOC_core"/>
</dbReference>
<dbReference type="GO" id="GO:0051213">
    <property type="term" value="F:dioxygenase activity"/>
    <property type="evidence" value="ECO:0007669"/>
    <property type="project" value="UniProtKB-KW"/>
</dbReference>
<dbReference type="InterPro" id="IPR000486">
    <property type="entry name" value="Xdiol_ring_cleave_dOase_1/2"/>
</dbReference>
<evidence type="ECO:0000256" key="3">
    <source>
        <dbReference type="ARBA" id="ARBA00022723"/>
    </source>
</evidence>
<dbReference type="GO" id="GO:0046491">
    <property type="term" value="P:L-methylmalonyl-CoA metabolic process"/>
    <property type="evidence" value="ECO:0007669"/>
    <property type="project" value="TreeGrafter"/>
</dbReference>
<gene>
    <name evidence="10" type="ORF">SAMN04490220_0141</name>
</gene>
<evidence type="ECO:0000256" key="1">
    <source>
        <dbReference type="ARBA" id="ARBA00001954"/>
    </source>
</evidence>
<dbReference type="PANTHER" id="PTHR43048:SF3">
    <property type="entry name" value="METHYLMALONYL-COA EPIMERASE, MITOCHONDRIAL"/>
    <property type="match status" value="1"/>
</dbReference>
<organism evidence="10 11">
    <name type="scientific">Rhodococcus jostii</name>
    <dbReference type="NCBI Taxonomy" id="132919"/>
    <lineage>
        <taxon>Bacteria</taxon>
        <taxon>Bacillati</taxon>
        <taxon>Actinomycetota</taxon>
        <taxon>Actinomycetes</taxon>
        <taxon>Mycobacteriales</taxon>
        <taxon>Nocardiaceae</taxon>
        <taxon>Rhodococcus</taxon>
    </lineage>
</organism>
<evidence type="ECO:0000256" key="4">
    <source>
        <dbReference type="ARBA" id="ARBA00022797"/>
    </source>
</evidence>
<dbReference type="PROSITE" id="PS51819">
    <property type="entry name" value="VOC"/>
    <property type="match status" value="2"/>
</dbReference>
<dbReference type="Gene3D" id="3.10.180.10">
    <property type="entry name" value="2,3-Dihydroxybiphenyl 1,2-Dioxygenase, domain 1"/>
    <property type="match status" value="2"/>
</dbReference>
<evidence type="ECO:0000256" key="5">
    <source>
        <dbReference type="ARBA" id="ARBA00022964"/>
    </source>
</evidence>
<dbReference type="AlphaFoldDB" id="A0A1H4IK34"/>
<evidence type="ECO:0000256" key="6">
    <source>
        <dbReference type="ARBA" id="ARBA00023002"/>
    </source>
</evidence>
<dbReference type="GO" id="GO:0008198">
    <property type="term" value="F:ferrous iron binding"/>
    <property type="evidence" value="ECO:0007669"/>
    <property type="project" value="InterPro"/>
</dbReference>
<dbReference type="OrthoDB" id="6909416at2"/>
<dbReference type="GO" id="GO:0004493">
    <property type="term" value="F:methylmalonyl-CoA epimerase activity"/>
    <property type="evidence" value="ECO:0007669"/>
    <property type="project" value="TreeGrafter"/>
</dbReference>
<comment type="similarity">
    <text evidence="2 8">Belongs to the extradiol ring-cleavage dioxygenase family.</text>
</comment>
<dbReference type="Pfam" id="PF00903">
    <property type="entry name" value="Glyoxalase"/>
    <property type="match status" value="1"/>
</dbReference>
<dbReference type="SUPFAM" id="SSF54593">
    <property type="entry name" value="Glyoxalase/Bleomycin resistance protein/Dihydroxybiphenyl dioxygenase"/>
    <property type="match status" value="2"/>
</dbReference>
<dbReference type="InterPro" id="IPR029068">
    <property type="entry name" value="Glyas_Bleomycin-R_OHBP_Dase"/>
</dbReference>
<dbReference type="RefSeq" id="WP_009478599.1">
    <property type="nucleotide sequence ID" value="NZ_FNTL01000002.1"/>
</dbReference>
<dbReference type="Proteomes" id="UP000183407">
    <property type="component" value="Unassembled WGS sequence"/>
</dbReference>
<dbReference type="PANTHER" id="PTHR43048">
    <property type="entry name" value="METHYLMALONYL-COA EPIMERASE"/>
    <property type="match status" value="1"/>
</dbReference>
<evidence type="ECO:0000313" key="11">
    <source>
        <dbReference type="Proteomes" id="UP000183407"/>
    </source>
</evidence>
<evidence type="ECO:0000313" key="10">
    <source>
        <dbReference type="EMBL" id="SEB34449.1"/>
    </source>
</evidence>
<feature type="domain" description="VOC" evidence="9">
    <location>
        <begin position="6"/>
        <end position="122"/>
    </location>
</feature>
<keyword evidence="3" id="KW-0479">Metal-binding</keyword>
<dbReference type="EMBL" id="FNTL01000002">
    <property type="protein sequence ID" value="SEB34449.1"/>
    <property type="molecule type" value="Genomic_DNA"/>
</dbReference>
<evidence type="ECO:0000256" key="8">
    <source>
        <dbReference type="RuleBase" id="RU000683"/>
    </source>
</evidence>